<accession>A0ABT6XQA3</accession>
<comment type="caution">
    <text evidence="1">The sequence shown here is derived from an EMBL/GenBank/DDBJ whole genome shotgun (WGS) entry which is preliminary data.</text>
</comment>
<dbReference type="Proteomes" id="UP001230035">
    <property type="component" value="Unassembled WGS sequence"/>
</dbReference>
<proteinExistence type="predicted"/>
<dbReference type="Pfam" id="PF17164">
    <property type="entry name" value="DUF5122"/>
    <property type="match status" value="6"/>
</dbReference>
<dbReference type="SUPFAM" id="SSF101898">
    <property type="entry name" value="NHL repeat"/>
    <property type="match status" value="1"/>
</dbReference>
<sequence>MAVGTINIKFLQNPLNNQSISYSLNKNGVPYSVINKTFKTPTVFSSSRIVRTNKADLTIDTSFNVGSGFNNPSLNQMRCAMQSDGKLIVVGYFTQYNGSTANGIVRLNVDGSVDTSFVTGIGFNGGVEDVKIQSNGDVICVGFFTSYKGTTRNRIIRLKPDGSIDSTFTIGSGFNFQADRIAIQSDGKIIVGGQFTTYNGSNARGLCRLNSNGTLDATFNAGTGLLNTTSSYGVYGLEILSSGKILISGLFPSYNGNTCNSIARINSDGSFDSTFNSGGAGIAGSNKLVRSLFVQADGKILITGKFLTYNTNTVNGVARLNSDGSFDSTFNTGGSGLNNNMGTFITQQSDNTILLMGEFSTFNGNNFQNLVKLDVDGSIINDNQLSFNNTVVYALSTTDKVYFLGVFTTSTSLYQSTNDFIPIGSVVSNTQQYSRDNLSTFNSDSDIDYTIDGDTVQVSITYDELNDVLTLSNVIDVPFFVVITFNDGLLEPVGDLVFTDDTITQIINPAYNNTIIRYSTTINDVTHSEIDVNGTIYRIDPFLNSFTFNFKEIAKNLINPNYFKDEVVPDILSNAIVDDSTLSLTLNAEIKVFDINNEFLTANKTIKFLKNVEQLPNYIDRLAAAQPVRILLPTSNYTEYYLPYFEGYPTDFSIFGLQTNDEFFLKNTSNYFTTETFTATTSEVKRFFISDGQNESSFIGDLNLASTHNNVELWVNNSFVSNVMINKKESNCGVYLKWFNNSGSYSYWLFEEPYTTTNTFKSMDDITGVYDNLQNVTSTSNIIGKRGERKIKLKTKYTNQEKQYIQSILSSPKVEMYAYNQPFIATNTNAFFGITVNDGSFTDSSKNSNNTLEITITLPDLFTQTL</sequence>
<protein>
    <submittedName>
        <fullName evidence="1">Delta-60 repeat domain-containing protein</fullName>
    </submittedName>
</protein>
<evidence type="ECO:0000313" key="2">
    <source>
        <dbReference type="Proteomes" id="UP001230035"/>
    </source>
</evidence>
<evidence type="ECO:0000313" key="1">
    <source>
        <dbReference type="EMBL" id="MDI9257278.1"/>
    </source>
</evidence>
<reference evidence="1 2" key="1">
    <citation type="submission" date="2023-05" db="EMBL/GenBank/DDBJ databases">
        <title>Flavobacterium sedimenti sp. nov., isolated from the sediment.</title>
        <authorList>
            <person name="Wu N."/>
        </authorList>
    </citation>
    <scope>NUCLEOTIDE SEQUENCE [LARGE SCALE GENOMIC DNA]</scope>
    <source>
        <strain evidence="1 2">YZ-48</strain>
    </source>
</reference>
<keyword evidence="2" id="KW-1185">Reference proteome</keyword>
<dbReference type="EMBL" id="JASGBP010000003">
    <property type="protein sequence ID" value="MDI9257278.1"/>
    <property type="molecule type" value="Genomic_DNA"/>
</dbReference>
<dbReference type="NCBIfam" id="TIGR02608">
    <property type="entry name" value="delta_60_rpt"/>
    <property type="match status" value="5"/>
</dbReference>
<dbReference type="InterPro" id="IPR013431">
    <property type="entry name" value="Delta_60_rpt"/>
</dbReference>
<dbReference type="Gene3D" id="2.80.10.50">
    <property type="match status" value="3"/>
</dbReference>
<dbReference type="RefSeq" id="WP_283238958.1">
    <property type="nucleotide sequence ID" value="NZ_JASGBP010000003.1"/>
</dbReference>
<name>A0ABT6XQA3_9FLAO</name>
<organism evidence="1 2">
    <name type="scientific">Flavobacterium sedimenticola</name>
    <dbReference type="NCBI Taxonomy" id="3043286"/>
    <lineage>
        <taxon>Bacteria</taxon>
        <taxon>Pseudomonadati</taxon>
        <taxon>Bacteroidota</taxon>
        <taxon>Flavobacteriia</taxon>
        <taxon>Flavobacteriales</taxon>
        <taxon>Flavobacteriaceae</taxon>
        <taxon>Flavobacterium</taxon>
    </lineage>
</organism>
<gene>
    <name evidence="1" type="ORF">QHT84_07605</name>
</gene>